<evidence type="ECO:0000313" key="2">
    <source>
        <dbReference type="EMBL" id="KQK17687.1"/>
    </source>
</evidence>
<dbReference type="RefSeq" id="XP_003560586.1">
    <property type="nucleotide sequence ID" value="XM_003560538.4"/>
</dbReference>
<dbReference type="Proteomes" id="UP000008810">
    <property type="component" value="Chromosome 1"/>
</dbReference>
<protein>
    <submittedName>
        <fullName evidence="2 3">Uncharacterized protein</fullName>
    </submittedName>
</protein>
<dbReference type="OMA" id="NNGRDVH"/>
<reference evidence="3" key="3">
    <citation type="submission" date="2018-08" db="UniProtKB">
        <authorList>
            <consortium name="EnsemblPlants"/>
        </authorList>
    </citation>
    <scope>IDENTIFICATION</scope>
    <source>
        <strain evidence="3">cv. Bd21</strain>
    </source>
</reference>
<dbReference type="EnsemblPlants" id="KQK17687">
    <property type="protein sequence ID" value="KQK17687"/>
    <property type="gene ID" value="BRADI_1g36115v3"/>
</dbReference>
<evidence type="ECO:0000313" key="4">
    <source>
        <dbReference type="Proteomes" id="UP000008810"/>
    </source>
</evidence>
<accession>I1GXC3</accession>
<dbReference type="KEGG" id="bdi:100826608"/>
<feature type="compositionally biased region" description="Basic and acidic residues" evidence="1">
    <location>
        <begin position="74"/>
        <end position="112"/>
    </location>
</feature>
<dbReference type="ExpressionAtlas" id="I1GXC3">
    <property type="expression patterns" value="baseline and differential"/>
</dbReference>
<dbReference type="AlphaFoldDB" id="I1GXC3"/>
<gene>
    <name evidence="3" type="primary">LOC100826608</name>
    <name evidence="2" type="ORF">BRADI_1g36115v3</name>
</gene>
<feature type="compositionally biased region" description="Low complexity" evidence="1">
    <location>
        <begin position="1"/>
        <end position="14"/>
    </location>
</feature>
<reference evidence="2 3" key="1">
    <citation type="journal article" date="2010" name="Nature">
        <title>Genome sequencing and analysis of the model grass Brachypodium distachyon.</title>
        <authorList>
            <consortium name="International Brachypodium Initiative"/>
        </authorList>
    </citation>
    <scope>NUCLEOTIDE SEQUENCE [LARGE SCALE GENOMIC DNA]</scope>
    <source>
        <strain evidence="2 3">Bd21</strain>
    </source>
</reference>
<feature type="compositionally biased region" description="Basic and acidic residues" evidence="1">
    <location>
        <begin position="15"/>
        <end position="28"/>
    </location>
</feature>
<evidence type="ECO:0000313" key="3">
    <source>
        <dbReference type="EnsemblPlants" id="KQK17687"/>
    </source>
</evidence>
<reference evidence="2" key="2">
    <citation type="submission" date="2017-06" db="EMBL/GenBank/DDBJ databases">
        <title>WGS assembly of Brachypodium distachyon.</title>
        <authorList>
            <consortium name="The International Brachypodium Initiative"/>
            <person name="Lucas S."/>
            <person name="Harmon-Smith M."/>
            <person name="Lail K."/>
            <person name="Tice H."/>
            <person name="Grimwood J."/>
            <person name="Bruce D."/>
            <person name="Barry K."/>
            <person name="Shu S."/>
            <person name="Lindquist E."/>
            <person name="Wang M."/>
            <person name="Pitluck S."/>
            <person name="Vogel J.P."/>
            <person name="Garvin D.F."/>
            <person name="Mockler T.C."/>
            <person name="Schmutz J."/>
            <person name="Rokhsar D."/>
            <person name="Bevan M.W."/>
        </authorList>
    </citation>
    <scope>NUCLEOTIDE SEQUENCE</scope>
    <source>
        <strain evidence="2">Bd21</strain>
    </source>
</reference>
<sequence length="209" mass="21945">MAAAQVQQVIAAPALHDKTGMKEEDANREMIPADTPCTEVEEEQAHHVEVSNNGGSTDEGDVPAMGTDDQDQGIVKELEAKLSTEHCPVEAEAKEPKEDRRLRSGKKAEKAAAKGAVVPVDFETDDDEVAATGVANKTEKVAAKGAVVPVDFENNDDEVAVAAVVGKKTEKTAVKGAVVPVDNEVFTPANQAPAIAPIALDQEVVARSD</sequence>
<proteinExistence type="predicted"/>
<feature type="region of interest" description="Disordered" evidence="1">
    <location>
        <begin position="1"/>
        <end position="115"/>
    </location>
</feature>
<dbReference type="HOGENOM" id="CLU_1327974_0_0_1"/>
<organism evidence="2">
    <name type="scientific">Brachypodium distachyon</name>
    <name type="common">Purple false brome</name>
    <name type="synonym">Trachynia distachya</name>
    <dbReference type="NCBI Taxonomy" id="15368"/>
    <lineage>
        <taxon>Eukaryota</taxon>
        <taxon>Viridiplantae</taxon>
        <taxon>Streptophyta</taxon>
        <taxon>Embryophyta</taxon>
        <taxon>Tracheophyta</taxon>
        <taxon>Spermatophyta</taxon>
        <taxon>Magnoliopsida</taxon>
        <taxon>Liliopsida</taxon>
        <taxon>Poales</taxon>
        <taxon>Poaceae</taxon>
        <taxon>BOP clade</taxon>
        <taxon>Pooideae</taxon>
        <taxon>Stipodae</taxon>
        <taxon>Brachypodieae</taxon>
        <taxon>Brachypodium</taxon>
    </lineage>
</organism>
<keyword evidence="4" id="KW-1185">Reference proteome</keyword>
<dbReference type="EMBL" id="CM000880">
    <property type="protein sequence ID" value="KQK17687.1"/>
    <property type="molecule type" value="Genomic_DNA"/>
</dbReference>
<dbReference type="Gramene" id="KQK17687">
    <property type="protein sequence ID" value="KQK17687"/>
    <property type="gene ID" value="BRADI_1g36115v3"/>
</dbReference>
<evidence type="ECO:0000256" key="1">
    <source>
        <dbReference type="SAM" id="MobiDB-lite"/>
    </source>
</evidence>
<dbReference type="GeneID" id="100826608"/>
<dbReference type="eggNOG" id="ENOG502R67W">
    <property type="taxonomic scope" value="Eukaryota"/>
</dbReference>
<name>I1GXC3_BRADI</name>